<feature type="domain" description="Rad50/SbcC-type AAA" evidence="5">
    <location>
        <begin position="6"/>
        <end position="256"/>
    </location>
</feature>
<dbReference type="Gene3D" id="3.40.50.300">
    <property type="entry name" value="P-loop containing nucleotide triphosphate hydrolases"/>
    <property type="match status" value="2"/>
</dbReference>
<dbReference type="GO" id="GO:0006302">
    <property type="term" value="P:double-strand break repair"/>
    <property type="evidence" value="ECO:0007669"/>
    <property type="project" value="InterPro"/>
</dbReference>
<keyword evidence="7" id="KW-1185">Reference proteome</keyword>
<dbReference type="STRING" id="588581.Cpap_0189"/>
<dbReference type="Pfam" id="PF13476">
    <property type="entry name" value="AAA_23"/>
    <property type="match status" value="1"/>
</dbReference>
<dbReference type="OrthoDB" id="9795626at2"/>
<dbReference type="Proteomes" id="UP000003860">
    <property type="component" value="Unassembled WGS sequence"/>
</dbReference>
<dbReference type="eggNOG" id="COG0419">
    <property type="taxonomic scope" value="Bacteria"/>
</dbReference>
<dbReference type="PANTHER" id="PTHR32114:SF2">
    <property type="entry name" value="ABC TRANSPORTER ABCH.3"/>
    <property type="match status" value="1"/>
</dbReference>
<comment type="caution">
    <text evidence="6">The sequence shown here is derived from an EMBL/GenBank/DDBJ whole genome shotgun (WGS) entry which is preliminary data.</text>
</comment>
<dbReference type="AlphaFoldDB" id="F1TIK3"/>
<evidence type="ECO:0000256" key="4">
    <source>
        <dbReference type="SAM" id="Coils"/>
    </source>
</evidence>
<reference evidence="6" key="2">
    <citation type="submission" date="2011-01" db="EMBL/GenBank/DDBJ databases">
        <title>The Non-contiguous Finished genome of Clostridium papyrosolvens.</title>
        <authorList>
            <person name="Lucas S."/>
            <person name="Copeland A."/>
            <person name="Lapidus A."/>
            <person name="Cheng J.-F."/>
            <person name="Goodwin L."/>
            <person name="Pitluck S."/>
            <person name="Misra M."/>
            <person name="Chertkov O."/>
            <person name="Detter J.C."/>
            <person name="Han C."/>
            <person name="Tapia R."/>
            <person name="Land M."/>
            <person name="Hauser L."/>
            <person name="Kyrpides N."/>
            <person name="Ivanova N."/>
            <person name="Pagani I."/>
            <person name="Mouttaki H."/>
            <person name="He Z."/>
            <person name="Zhou J."/>
            <person name="Hemme C.L."/>
            <person name="Woyke T."/>
        </authorList>
    </citation>
    <scope>NUCLEOTIDE SEQUENCE [LARGE SCALE GENOMIC DNA]</scope>
    <source>
        <strain evidence="6">DSM 2782</strain>
    </source>
</reference>
<evidence type="ECO:0000256" key="3">
    <source>
        <dbReference type="ARBA" id="ARBA00013368"/>
    </source>
</evidence>
<feature type="coiled-coil region" evidence="4">
    <location>
        <begin position="452"/>
        <end position="489"/>
    </location>
</feature>
<dbReference type="RefSeq" id="WP_004622491.1">
    <property type="nucleotide sequence ID" value="NZ_ACXX02000020.1"/>
</dbReference>
<proteinExistence type="inferred from homology"/>
<feature type="coiled-coil region" evidence="4">
    <location>
        <begin position="214"/>
        <end position="287"/>
    </location>
</feature>
<dbReference type="InterPro" id="IPR027417">
    <property type="entry name" value="P-loop_NTPase"/>
</dbReference>
<sequence>MKINGIKICNISSFVGVQEFDFTVTDKKSVVLIGGLNGTGKTSLFTAIKLALYGPLCFNYQYNSNIYLSKVKELINHDAFASSEVNAYIEVNLDIPNEREIISYVIKRVWNYDAQKLNEELIVLKAGNILAEDDMIFFQNYLFTILPPNLFDFFFFDGEQIADFFAANNYNTHIKNALLTLCSFDTFELIRKFCDNYVNGGYGTEEVDEVATKYQKITDEIGNVIKNIATLEEEIINKNANITKIQYKKEELENQFKNSGGLREKEISELNKQLKDLERIKNECNLRIKSFVESSMPFIIAKNIVPSITKQLKLEDEMQKYQALVNKLNSQEVFGAIHSTISALSISDINREDFISKLTIAITSSAMPNVDVDNFVYLHDLSKEQQSKVAAVLETIKKFNSNKFIKNIIAKDKASSESMLISKKLRDSMADIDAHEYSLKFSSLTKDEFESKKILESMLQNLEMKKENLVRLQNEKAQLFEQLKSKTKDKNVYELTQRTSMLMNKMVQELTVSKFKEIEINMLSILKKIMRKENFIDLVELDSNFNIYLYKEQTYAHKDLTNLIKNIGHDELAKRIGNTGVQKLLEFFSIDSIAKLKNSLKRTGDQIALFEETPIELYKKIEFNQLSKGEKQVFVLSLYWAIIKVSGNDIPFIIDTPYARIDTEHREQISKEFFPTVSKQVIILSTDEEITEHYYSVMKPFIVKEYLLEYDEANSKTTVSNKYFFKG</sequence>
<evidence type="ECO:0000256" key="2">
    <source>
        <dbReference type="ARBA" id="ARBA00011322"/>
    </source>
</evidence>
<comment type="similarity">
    <text evidence="1">Belongs to the SMC family. SbcC subfamily.</text>
</comment>
<name>F1TIK3_9FIRM</name>
<evidence type="ECO:0000313" key="6">
    <source>
        <dbReference type="EMBL" id="EGD45820.1"/>
    </source>
</evidence>
<evidence type="ECO:0000313" key="7">
    <source>
        <dbReference type="Proteomes" id="UP000003860"/>
    </source>
</evidence>
<comment type="subunit">
    <text evidence="2">Heterodimer of SbcC and SbcD.</text>
</comment>
<dbReference type="EMBL" id="ACXX02000020">
    <property type="protein sequence ID" value="EGD45820.1"/>
    <property type="molecule type" value="Genomic_DNA"/>
</dbReference>
<evidence type="ECO:0000256" key="1">
    <source>
        <dbReference type="ARBA" id="ARBA00006930"/>
    </source>
</evidence>
<keyword evidence="4" id="KW-0175">Coiled coil</keyword>
<dbReference type="SUPFAM" id="SSF52540">
    <property type="entry name" value="P-loop containing nucleoside triphosphate hydrolases"/>
    <property type="match status" value="1"/>
</dbReference>
<dbReference type="GO" id="GO:0016887">
    <property type="term" value="F:ATP hydrolysis activity"/>
    <property type="evidence" value="ECO:0007669"/>
    <property type="project" value="InterPro"/>
</dbReference>
<reference evidence="6" key="1">
    <citation type="submission" date="2009-07" db="EMBL/GenBank/DDBJ databases">
        <authorList>
            <consortium name="US DOE Joint Genome Institute (JGI-PGF)"/>
            <person name="Lucas S."/>
            <person name="Copeland A."/>
            <person name="Lapidus A."/>
            <person name="Glavina del Rio T."/>
            <person name="Tice H."/>
            <person name="Bruce D."/>
            <person name="Goodwin L."/>
            <person name="Pitluck S."/>
            <person name="Larimer F."/>
            <person name="Land M.L."/>
            <person name="Mouttaki H."/>
            <person name="He Z."/>
            <person name="Zhou J."/>
            <person name="Hemme C.L."/>
        </authorList>
    </citation>
    <scope>NUCLEOTIDE SEQUENCE</scope>
    <source>
        <strain evidence="6">DSM 2782</strain>
    </source>
</reference>
<evidence type="ECO:0000259" key="5">
    <source>
        <dbReference type="Pfam" id="PF13476"/>
    </source>
</evidence>
<dbReference type="PANTHER" id="PTHR32114">
    <property type="entry name" value="ABC TRANSPORTER ABCH.3"/>
    <property type="match status" value="1"/>
</dbReference>
<accession>F1TIK3</accession>
<gene>
    <name evidence="6" type="ORF">Cpap_0189</name>
</gene>
<dbReference type="InterPro" id="IPR038729">
    <property type="entry name" value="Rad50/SbcC_AAA"/>
</dbReference>
<organism evidence="6 7">
    <name type="scientific">Ruminiclostridium papyrosolvens DSM 2782</name>
    <dbReference type="NCBI Taxonomy" id="588581"/>
    <lineage>
        <taxon>Bacteria</taxon>
        <taxon>Bacillati</taxon>
        <taxon>Bacillota</taxon>
        <taxon>Clostridia</taxon>
        <taxon>Eubacteriales</taxon>
        <taxon>Oscillospiraceae</taxon>
        <taxon>Ruminiclostridium</taxon>
    </lineage>
</organism>
<protein>
    <recommendedName>
        <fullName evidence="3">Nuclease SbcCD subunit C</fullName>
    </recommendedName>
</protein>